<feature type="domain" description="Transcription factor TFIIB cyclin-like" evidence="4">
    <location>
        <begin position="176"/>
        <end position="257"/>
    </location>
</feature>
<dbReference type="PANTHER" id="PTHR11618">
    <property type="entry name" value="TRANSCRIPTION INITIATION FACTOR IIB-RELATED"/>
    <property type="match status" value="1"/>
</dbReference>
<keyword evidence="6" id="KW-1185">Reference proteome</keyword>
<name>U4L1D3_PYROM</name>
<dbReference type="Proteomes" id="UP000018144">
    <property type="component" value="Unassembled WGS sequence"/>
</dbReference>
<dbReference type="Gene3D" id="1.10.472.10">
    <property type="entry name" value="Cyclin-like"/>
    <property type="match status" value="1"/>
</dbReference>
<feature type="region of interest" description="Disordered" evidence="3">
    <location>
        <begin position="1"/>
        <end position="53"/>
    </location>
</feature>
<accession>U4L1D3</accession>
<feature type="compositionally biased region" description="Low complexity" evidence="3">
    <location>
        <begin position="16"/>
        <end position="42"/>
    </location>
</feature>
<dbReference type="OrthoDB" id="10345433at2759"/>
<dbReference type="GO" id="GO:0003743">
    <property type="term" value="F:translation initiation factor activity"/>
    <property type="evidence" value="ECO:0007669"/>
    <property type="project" value="UniProtKB-KW"/>
</dbReference>
<keyword evidence="5" id="KW-0396">Initiation factor</keyword>
<dbReference type="InterPro" id="IPR013150">
    <property type="entry name" value="TFIIB_cyclin"/>
</dbReference>
<dbReference type="SUPFAM" id="SSF47954">
    <property type="entry name" value="Cyclin-like"/>
    <property type="match status" value="1"/>
</dbReference>
<evidence type="ECO:0000313" key="5">
    <source>
        <dbReference type="EMBL" id="CCX09677.1"/>
    </source>
</evidence>
<keyword evidence="2" id="KW-0804">Transcription</keyword>
<evidence type="ECO:0000256" key="3">
    <source>
        <dbReference type="SAM" id="MobiDB-lite"/>
    </source>
</evidence>
<dbReference type="CDD" id="cd00043">
    <property type="entry name" value="CYCLIN_SF"/>
    <property type="match status" value="1"/>
</dbReference>
<evidence type="ECO:0000313" key="6">
    <source>
        <dbReference type="Proteomes" id="UP000018144"/>
    </source>
</evidence>
<dbReference type="PANTHER" id="PTHR11618:SF13">
    <property type="entry name" value="TRANSCRIPTION INITIATION FACTOR IIB"/>
    <property type="match status" value="1"/>
</dbReference>
<dbReference type="PRINTS" id="PR00685">
    <property type="entry name" value="TIFACTORIIB"/>
</dbReference>
<dbReference type="GO" id="GO:0017025">
    <property type="term" value="F:TBP-class protein binding"/>
    <property type="evidence" value="ECO:0007669"/>
    <property type="project" value="InterPro"/>
</dbReference>
<gene>
    <name evidence="5" type="ORF">PCON_09270</name>
</gene>
<dbReference type="EMBL" id="HF935487">
    <property type="protein sequence ID" value="CCX09677.1"/>
    <property type="molecule type" value="Genomic_DNA"/>
</dbReference>
<evidence type="ECO:0000256" key="1">
    <source>
        <dbReference type="ARBA" id="ARBA00023015"/>
    </source>
</evidence>
<dbReference type="STRING" id="1076935.U4L1D3"/>
<dbReference type="InterPro" id="IPR036915">
    <property type="entry name" value="Cyclin-like_sf"/>
</dbReference>
<evidence type="ECO:0000259" key="4">
    <source>
        <dbReference type="Pfam" id="PF00382"/>
    </source>
</evidence>
<keyword evidence="5" id="KW-0648">Protein biosynthesis</keyword>
<dbReference type="Pfam" id="PF00382">
    <property type="entry name" value="TFIIB"/>
    <property type="match status" value="1"/>
</dbReference>
<protein>
    <submittedName>
        <fullName evidence="5">Similar to Transcription initiation factor IIB acc. no. Q58192</fullName>
    </submittedName>
</protein>
<sequence length="340" mass="36922">MAPASTPGWKPIIGLTSTPDSSTPSSSATNSSANSPESSISPPSTPTKRSRRPLHALELAGLTPSDYKRLQDFQALLKPITSSLSPLIQSTTLNLLYKALSQRWFASVSYSVNKLQVACALIFEACKRCGEPHDMKEIARLVGLDSGQNFRKYVSLMNRKLVTLGAFEGTSAATMAWDLLPRYAERLGVPQVAKAAIGVAKAVGGEMVLGSRAANNVAASCLYVACILGGYPRGLRQLAEEAAEVTKGTIKKSVKLIHAKEKVLTANAFWPGDLNVAFWDMMIDPRYFHCTAKSLPKKKAEFIEESESEYEGNCNPNSSEKMKVCVGHAVDSPRYTENRF</sequence>
<proteinExistence type="predicted"/>
<evidence type="ECO:0000256" key="2">
    <source>
        <dbReference type="ARBA" id="ARBA00023163"/>
    </source>
</evidence>
<reference evidence="5 6" key="1">
    <citation type="journal article" date="2013" name="PLoS Genet.">
        <title>The genome and development-dependent transcriptomes of Pyronema confluens: a window into fungal evolution.</title>
        <authorList>
            <person name="Traeger S."/>
            <person name="Altegoer F."/>
            <person name="Freitag M."/>
            <person name="Gabaldon T."/>
            <person name="Kempken F."/>
            <person name="Kumar A."/>
            <person name="Marcet-Houben M."/>
            <person name="Poggeler S."/>
            <person name="Stajich J.E."/>
            <person name="Nowrousian M."/>
        </authorList>
    </citation>
    <scope>NUCLEOTIDE SEQUENCE [LARGE SCALE GENOMIC DNA]</scope>
    <source>
        <strain evidence="6">CBS 100304</strain>
        <tissue evidence="5">Vegetative mycelium</tissue>
    </source>
</reference>
<dbReference type="Gene3D" id="1.10.472.170">
    <property type="match status" value="1"/>
</dbReference>
<dbReference type="GO" id="GO:0070897">
    <property type="term" value="P:transcription preinitiation complex assembly"/>
    <property type="evidence" value="ECO:0007669"/>
    <property type="project" value="InterPro"/>
</dbReference>
<dbReference type="InterPro" id="IPR000812">
    <property type="entry name" value="TFIIB"/>
</dbReference>
<dbReference type="eggNOG" id="KOG1597">
    <property type="taxonomic scope" value="Eukaryota"/>
</dbReference>
<organism evidence="5 6">
    <name type="scientific">Pyronema omphalodes (strain CBS 100304)</name>
    <name type="common">Pyronema confluens</name>
    <dbReference type="NCBI Taxonomy" id="1076935"/>
    <lineage>
        <taxon>Eukaryota</taxon>
        <taxon>Fungi</taxon>
        <taxon>Dikarya</taxon>
        <taxon>Ascomycota</taxon>
        <taxon>Pezizomycotina</taxon>
        <taxon>Pezizomycetes</taxon>
        <taxon>Pezizales</taxon>
        <taxon>Pyronemataceae</taxon>
        <taxon>Pyronema</taxon>
    </lineage>
</organism>
<keyword evidence="1" id="KW-0805">Transcription regulation</keyword>
<dbReference type="GO" id="GO:0097550">
    <property type="term" value="C:transcription preinitiation complex"/>
    <property type="evidence" value="ECO:0007669"/>
    <property type="project" value="TreeGrafter"/>
</dbReference>
<dbReference type="AlphaFoldDB" id="U4L1D3"/>